<evidence type="ECO:0000259" key="4">
    <source>
        <dbReference type="Pfam" id="PF08241"/>
    </source>
</evidence>
<reference evidence="5 6" key="1">
    <citation type="submission" date="2017-03" db="EMBL/GenBank/DDBJ databases">
        <title>Lifting the veil on microbial sulfur biogeochemistry in mining wastewaters.</title>
        <authorList>
            <person name="Kantor R.S."/>
            <person name="Colenbrander Nelson T."/>
            <person name="Marshall S."/>
            <person name="Bennett D."/>
            <person name="Apte S."/>
            <person name="Camacho D."/>
            <person name="Thomas B.C."/>
            <person name="Warren L.A."/>
            <person name="Banfield J.F."/>
        </authorList>
    </citation>
    <scope>NUCLEOTIDE SEQUENCE [LARGE SCALE GENOMIC DNA]</scope>
    <source>
        <strain evidence="5">32-68-21</strain>
    </source>
</reference>
<dbReference type="InterPro" id="IPR029063">
    <property type="entry name" value="SAM-dependent_MTases_sf"/>
</dbReference>
<dbReference type="CDD" id="cd02440">
    <property type="entry name" value="AdoMet_MTases"/>
    <property type="match status" value="1"/>
</dbReference>
<gene>
    <name evidence="5" type="ORF">B7Y86_07270</name>
</gene>
<sequence length="244" mass="26855">MSDGWADSAEAWVVSQGDEGDFGRRWVMDAPMLERVRLRPWARALDVGCGEGRFCRMLKAEGVAAVGIDPTVGLIDHARRLDPGGDYRVEAAEALGFEDGAFDLVVSYLSLIDIPDVRAAIAEMTRVLAPGGRLLIANLAGYNSAADANDLGWVTLPDGRRAHAMDDYLEEKAGWIAWKGIRIQNWHRPLSTYVTLLLEQGLTLTHFAEPPAHGGDPVRQAHYNRVPWFMMMEWTKPPVSSASG</sequence>
<protein>
    <submittedName>
        <fullName evidence="5">SAM-dependent methyltransferase</fullName>
    </submittedName>
</protein>
<dbReference type="GO" id="GO:0010420">
    <property type="term" value="F:polyprenyldihydroxybenzoate methyltransferase activity"/>
    <property type="evidence" value="ECO:0007669"/>
    <property type="project" value="TreeGrafter"/>
</dbReference>
<keyword evidence="1 5" id="KW-0489">Methyltransferase</keyword>
<evidence type="ECO:0000256" key="3">
    <source>
        <dbReference type="ARBA" id="ARBA00022691"/>
    </source>
</evidence>
<feature type="domain" description="Methyltransferase type 11" evidence="4">
    <location>
        <begin position="45"/>
        <end position="136"/>
    </location>
</feature>
<evidence type="ECO:0000313" key="6">
    <source>
        <dbReference type="Proteomes" id="UP000216147"/>
    </source>
</evidence>
<organism evidence="5 6">
    <name type="scientific">Brevundimonas subvibrioides</name>
    <dbReference type="NCBI Taxonomy" id="74313"/>
    <lineage>
        <taxon>Bacteria</taxon>
        <taxon>Pseudomonadati</taxon>
        <taxon>Pseudomonadota</taxon>
        <taxon>Alphaproteobacteria</taxon>
        <taxon>Caulobacterales</taxon>
        <taxon>Caulobacteraceae</taxon>
        <taxon>Brevundimonas</taxon>
    </lineage>
</organism>
<dbReference type="GO" id="GO:0032259">
    <property type="term" value="P:methylation"/>
    <property type="evidence" value="ECO:0007669"/>
    <property type="project" value="UniProtKB-KW"/>
</dbReference>
<evidence type="ECO:0000256" key="1">
    <source>
        <dbReference type="ARBA" id="ARBA00022603"/>
    </source>
</evidence>
<dbReference type="SUPFAM" id="SSF53335">
    <property type="entry name" value="S-adenosyl-L-methionine-dependent methyltransferases"/>
    <property type="match status" value="1"/>
</dbReference>
<dbReference type="EMBL" id="NCEQ01000007">
    <property type="protein sequence ID" value="OYX56580.1"/>
    <property type="molecule type" value="Genomic_DNA"/>
</dbReference>
<accession>A0A258HHW3</accession>
<dbReference type="Proteomes" id="UP000216147">
    <property type="component" value="Unassembled WGS sequence"/>
</dbReference>
<dbReference type="Gene3D" id="3.40.50.150">
    <property type="entry name" value="Vaccinia Virus protein VP39"/>
    <property type="match status" value="1"/>
</dbReference>
<comment type="caution">
    <text evidence="5">The sequence shown here is derived from an EMBL/GenBank/DDBJ whole genome shotgun (WGS) entry which is preliminary data.</text>
</comment>
<proteinExistence type="predicted"/>
<dbReference type="AlphaFoldDB" id="A0A258HHW3"/>
<evidence type="ECO:0000313" key="5">
    <source>
        <dbReference type="EMBL" id="OYX56580.1"/>
    </source>
</evidence>
<evidence type="ECO:0000256" key="2">
    <source>
        <dbReference type="ARBA" id="ARBA00022679"/>
    </source>
</evidence>
<dbReference type="InterPro" id="IPR013216">
    <property type="entry name" value="Methyltransf_11"/>
</dbReference>
<dbReference type="PANTHER" id="PTHR43464:SF19">
    <property type="entry name" value="UBIQUINONE BIOSYNTHESIS O-METHYLTRANSFERASE, MITOCHONDRIAL"/>
    <property type="match status" value="1"/>
</dbReference>
<name>A0A258HHW3_9CAUL</name>
<keyword evidence="3" id="KW-0949">S-adenosyl-L-methionine</keyword>
<keyword evidence="2 5" id="KW-0808">Transferase</keyword>
<dbReference type="Pfam" id="PF08241">
    <property type="entry name" value="Methyltransf_11"/>
    <property type="match status" value="1"/>
</dbReference>
<dbReference type="PANTHER" id="PTHR43464">
    <property type="entry name" value="METHYLTRANSFERASE"/>
    <property type="match status" value="1"/>
</dbReference>